<evidence type="ECO:0000256" key="1">
    <source>
        <dbReference type="ARBA" id="ARBA00004123"/>
    </source>
</evidence>
<dbReference type="PANTHER" id="PTHR13421:SF16">
    <property type="entry name" value="SNRNA-ACTIVATING PROTEIN COMPLEX SUBUNIT 3"/>
    <property type="match status" value="1"/>
</dbReference>
<dbReference type="PANTHER" id="PTHR13421">
    <property type="entry name" value="SNRNA-ACTIVATING PROTEIN COMPLEX SUBUNIT 3"/>
    <property type="match status" value="1"/>
</dbReference>
<keyword evidence="4" id="KW-0805">Transcription regulation</keyword>
<keyword evidence="12" id="KW-1185">Reference proteome</keyword>
<comment type="similarity">
    <text evidence="2">Belongs to the SNAPC3/SRD2 family.</text>
</comment>
<name>A0A2G8LPH5_STIJA</name>
<evidence type="ECO:0000313" key="12">
    <source>
        <dbReference type="Proteomes" id="UP000230750"/>
    </source>
</evidence>
<evidence type="ECO:0000256" key="7">
    <source>
        <dbReference type="ARBA" id="ARBA00023242"/>
    </source>
</evidence>
<dbReference type="GO" id="GO:0003681">
    <property type="term" value="F:bent DNA binding"/>
    <property type="evidence" value="ECO:0007669"/>
    <property type="project" value="TreeGrafter"/>
</dbReference>
<gene>
    <name evidence="11" type="ORF">BSL78_00890</name>
</gene>
<dbReference type="GO" id="GO:0000978">
    <property type="term" value="F:RNA polymerase II cis-regulatory region sequence-specific DNA binding"/>
    <property type="evidence" value="ECO:0007669"/>
    <property type="project" value="TreeGrafter"/>
</dbReference>
<evidence type="ECO:0000313" key="11">
    <source>
        <dbReference type="EMBL" id="PIK62168.1"/>
    </source>
</evidence>
<dbReference type="GO" id="GO:0019185">
    <property type="term" value="C:snRNA-activating protein complex"/>
    <property type="evidence" value="ECO:0007669"/>
    <property type="project" value="TreeGrafter"/>
</dbReference>
<comment type="caution">
    <text evidence="11">The sequence shown here is derived from an EMBL/GenBank/DDBJ whole genome shotgun (WGS) entry which is preliminary data.</text>
</comment>
<comment type="subcellular location">
    <subcellularLocation>
        <location evidence="1">Nucleus</location>
    </subcellularLocation>
</comment>
<dbReference type="GO" id="GO:0005634">
    <property type="term" value="C:nucleus"/>
    <property type="evidence" value="ECO:0007669"/>
    <property type="project" value="UniProtKB-SubCell"/>
</dbReference>
<sequence length="481" mass="55043">VRGLFEPDVNELTEILLAFTLARHRNSTISSLNYVMLAKLGLKKMDQEATSKFSEFVHVGSFLTNWQKVLGDEDMIMHGSETLDKKKVAEYLGESEEVITELEEFSKKGALVCPAEKELGDLEDVSLRDGVPVKDVYLDTLRIRHIAFKRSQGAPSQFYANPKFSKGNHDMEHHHLETEVPKDDSAVRVSKVLLQVTLFKALRTSRRSQEANKVLWKEREILVLSDQRLTELKDKITCASDVAWVSSDISENPDIELKERAGDAYPSNFFYIENTFYPDLRNPLATDISKPIQEWWKKKNNQLQGTSSDLRVKTMAEVTFNDLQIRLGYPYLYCHQGNCEHLVVFSDIRLMHGDDCQDPAKYPMLINKPFKKRLLCMICKAFCSKWMTRNDSFTPLDRTFQCDTCFRCCITIKTAKSWVLSKPIRTSMQPFSAELSQAVYYITVIPKNEKCHPRCCNGVSHIKIGGKKCSTCFPTDCGLLQ</sequence>
<evidence type="ECO:0000256" key="2">
    <source>
        <dbReference type="ARBA" id="ARBA00010410"/>
    </source>
</evidence>
<protein>
    <recommendedName>
        <fullName evidence="3">snRNA-activating protein complex subunit 3</fullName>
    </recommendedName>
    <alternativeName>
        <fullName evidence="10">Small nuclear RNA-activating complex polypeptide 3</fullName>
    </alternativeName>
</protein>
<organism evidence="11 12">
    <name type="scientific">Stichopus japonicus</name>
    <name type="common">Sea cucumber</name>
    <dbReference type="NCBI Taxonomy" id="307972"/>
    <lineage>
        <taxon>Eukaryota</taxon>
        <taxon>Metazoa</taxon>
        <taxon>Echinodermata</taxon>
        <taxon>Eleutherozoa</taxon>
        <taxon>Echinozoa</taxon>
        <taxon>Holothuroidea</taxon>
        <taxon>Aspidochirotacea</taxon>
        <taxon>Aspidochirotida</taxon>
        <taxon>Stichopodidae</taxon>
        <taxon>Apostichopus</taxon>
    </lineage>
</organism>
<dbReference type="EMBL" id="MRZV01000017">
    <property type="protein sequence ID" value="PIK62168.1"/>
    <property type="molecule type" value="Genomic_DNA"/>
</dbReference>
<dbReference type="AlphaFoldDB" id="A0A2G8LPH5"/>
<dbReference type="GO" id="GO:0042795">
    <property type="term" value="P:snRNA transcription by RNA polymerase II"/>
    <property type="evidence" value="ECO:0007669"/>
    <property type="project" value="TreeGrafter"/>
</dbReference>
<keyword evidence="5" id="KW-0238">DNA-binding</keyword>
<evidence type="ECO:0000256" key="9">
    <source>
        <dbReference type="ARBA" id="ARBA00025958"/>
    </source>
</evidence>
<proteinExistence type="inferred from homology"/>
<dbReference type="STRING" id="307972.A0A2G8LPH5"/>
<evidence type="ECO:0000256" key="10">
    <source>
        <dbReference type="ARBA" id="ARBA00029606"/>
    </source>
</evidence>
<evidence type="ECO:0000256" key="8">
    <source>
        <dbReference type="ARBA" id="ARBA00025193"/>
    </source>
</evidence>
<keyword evidence="6" id="KW-0804">Transcription</keyword>
<comment type="function">
    <text evidence="8">Part of the SNAPc complex required for the transcription of both RNA polymerase II and III small-nuclear RNA genes. Binds to the proximal sequence element (PSE), a non-TATA-box basal promoter element common to these 2 types of genes. Recruits TBP and BRF2 to the U6 snRNA TATA box.</text>
</comment>
<dbReference type="GO" id="GO:0042796">
    <property type="term" value="P:snRNA transcription by RNA polymerase III"/>
    <property type="evidence" value="ECO:0007669"/>
    <property type="project" value="TreeGrafter"/>
</dbReference>
<dbReference type="GO" id="GO:0001006">
    <property type="term" value="F:RNA polymerase III type 3 promoter sequence-specific DNA binding"/>
    <property type="evidence" value="ECO:0007669"/>
    <property type="project" value="TreeGrafter"/>
</dbReference>
<dbReference type="Pfam" id="PF12251">
    <property type="entry name" value="SNAPC3"/>
    <property type="match status" value="1"/>
</dbReference>
<comment type="subunit">
    <text evidence="9">Part of the SNAPc complex composed of 5 subunits: SNAPC1, SNAPC2, SNAPC3, SNAPC4 and SNAPC5. SNAPC3 interacts with SNAPC1.</text>
</comment>
<reference evidence="11 12" key="1">
    <citation type="journal article" date="2017" name="PLoS Biol.">
        <title>The sea cucumber genome provides insights into morphological evolution and visceral regeneration.</title>
        <authorList>
            <person name="Zhang X."/>
            <person name="Sun L."/>
            <person name="Yuan J."/>
            <person name="Sun Y."/>
            <person name="Gao Y."/>
            <person name="Zhang L."/>
            <person name="Li S."/>
            <person name="Dai H."/>
            <person name="Hamel J.F."/>
            <person name="Liu C."/>
            <person name="Yu Y."/>
            <person name="Liu S."/>
            <person name="Lin W."/>
            <person name="Guo K."/>
            <person name="Jin S."/>
            <person name="Xu P."/>
            <person name="Storey K.B."/>
            <person name="Huan P."/>
            <person name="Zhang T."/>
            <person name="Zhou Y."/>
            <person name="Zhang J."/>
            <person name="Lin C."/>
            <person name="Li X."/>
            <person name="Xing L."/>
            <person name="Huo D."/>
            <person name="Sun M."/>
            <person name="Wang L."/>
            <person name="Mercier A."/>
            <person name="Li F."/>
            <person name="Yang H."/>
            <person name="Xiang J."/>
        </authorList>
    </citation>
    <scope>NUCLEOTIDE SEQUENCE [LARGE SCALE GENOMIC DNA]</scope>
    <source>
        <strain evidence="11">Shaxun</strain>
        <tissue evidence="11">Muscle</tissue>
    </source>
</reference>
<dbReference type="OrthoDB" id="46583at2759"/>
<dbReference type="InterPro" id="IPR022042">
    <property type="entry name" value="snRNA-activating_su3"/>
</dbReference>
<evidence type="ECO:0000256" key="5">
    <source>
        <dbReference type="ARBA" id="ARBA00023125"/>
    </source>
</evidence>
<evidence type="ECO:0000256" key="6">
    <source>
        <dbReference type="ARBA" id="ARBA00023163"/>
    </source>
</evidence>
<dbReference type="Proteomes" id="UP000230750">
    <property type="component" value="Unassembled WGS sequence"/>
</dbReference>
<evidence type="ECO:0000256" key="4">
    <source>
        <dbReference type="ARBA" id="ARBA00023015"/>
    </source>
</evidence>
<accession>A0A2G8LPH5</accession>
<dbReference type="GO" id="GO:0001046">
    <property type="term" value="F:core promoter sequence-specific DNA binding"/>
    <property type="evidence" value="ECO:0007669"/>
    <property type="project" value="TreeGrafter"/>
</dbReference>
<evidence type="ECO:0000256" key="3">
    <source>
        <dbReference type="ARBA" id="ARBA00013634"/>
    </source>
</evidence>
<feature type="non-terminal residue" evidence="11">
    <location>
        <position position="1"/>
    </location>
</feature>
<keyword evidence="7" id="KW-0539">Nucleus</keyword>